<evidence type="ECO:0000313" key="3">
    <source>
        <dbReference type="Proteomes" id="UP000041254"/>
    </source>
</evidence>
<name>A0A0G4FNF8_VITBC</name>
<evidence type="ECO:0000313" key="2">
    <source>
        <dbReference type="EMBL" id="CEM15785.1"/>
    </source>
</evidence>
<dbReference type="Proteomes" id="UP000041254">
    <property type="component" value="Unassembled WGS sequence"/>
</dbReference>
<accession>A0A0G4FNF8</accession>
<feature type="chain" id="PRO_5005189336" evidence="1">
    <location>
        <begin position="19"/>
        <end position="168"/>
    </location>
</feature>
<evidence type="ECO:0000256" key="1">
    <source>
        <dbReference type="SAM" id="SignalP"/>
    </source>
</evidence>
<dbReference type="VEuPathDB" id="CryptoDB:Vbra_21542"/>
<gene>
    <name evidence="2" type="ORF">Vbra_21542</name>
</gene>
<feature type="signal peptide" evidence="1">
    <location>
        <begin position="1"/>
        <end position="18"/>
    </location>
</feature>
<organism evidence="2 3">
    <name type="scientific">Vitrella brassicaformis (strain CCMP3155)</name>
    <dbReference type="NCBI Taxonomy" id="1169540"/>
    <lineage>
        <taxon>Eukaryota</taxon>
        <taxon>Sar</taxon>
        <taxon>Alveolata</taxon>
        <taxon>Colpodellida</taxon>
        <taxon>Vitrellaceae</taxon>
        <taxon>Vitrella</taxon>
    </lineage>
</organism>
<keyword evidence="3" id="KW-1185">Reference proteome</keyword>
<dbReference type="AlphaFoldDB" id="A0A0G4FNF8"/>
<proteinExistence type="predicted"/>
<protein>
    <submittedName>
        <fullName evidence="2">Uncharacterized protein</fullName>
    </submittedName>
</protein>
<dbReference type="EMBL" id="CDMY01000470">
    <property type="protein sequence ID" value="CEM15785.1"/>
    <property type="molecule type" value="Genomic_DNA"/>
</dbReference>
<sequence length="168" mass="19091">MMKAAAACLCLLLVLCEGLLPPRAQYGLLTRIRRRKAVGKKAFFPPLTPWIARTLNRACKTQFGYESTYDEYYRYCLTGGFIPLVKFPVVSRDTIDELTDACNVQATKRRLTVDYYFDTQTQTCRPAPTGEETKTADYVKTLPLDVQQDLNTKCRTLFGSPQNQCMHA</sequence>
<dbReference type="InParanoid" id="A0A0G4FNF8"/>
<reference evidence="2 3" key="1">
    <citation type="submission" date="2014-11" db="EMBL/GenBank/DDBJ databases">
        <authorList>
            <person name="Zhu J."/>
            <person name="Qi W."/>
            <person name="Song R."/>
        </authorList>
    </citation>
    <scope>NUCLEOTIDE SEQUENCE [LARGE SCALE GENOMIC DNA]</scope>
</reference>
<keyword evidence="1" id="KW-0732">Signal</keyword>